<dbReference type="EMBL" id="ABFK02000020">
    <property type="protein sequence ID" value="EDS02252.1"/>
    <property type="molecule type" value="Genomic_DNA"/>
</dbReference>
<dbReference type="Pfam" id="PF13432">
    <property type="entry name" value="TPR_16"/>
    <property type="match status" value="3"/>
</dbReference>
<feature type="repeat" description="TPR" evidence="3">
    <location>
        <begin position="165"/>
        <end position="198"/>
    </location>
</feature>
<dbReference type="InterPro" id="IPR019734">
    <property type="entry name" value="TPR_rpt"/>
</dbReference>
<dbReference type="HOGENOM" id="CLU_027125_0_0_10"/>
<dbReference type="InterPro" id="IPR011990">
    <property type="entry name" value="TPR-like_helical_dom_sf"/>
</dbReference>
<evidence type="ECO:0000313" key="5">
    <source>
        <dbReference type="EMBL" id="EDS02252.1"/>
    </source>
</evidence>
<dbReference type="GO" id="GO:0046813">
    <property type="term" value="P:receptor-mediated virion attachment to host cell"/>
    <property type="evidence" value="ECO:0007669"/>
    <property type="project" value="TreeGrafter"/>
</dbReference>
<dbReference type="PROSITE" id="PS50005">
    <property type="entry name" value="TPR"/>
    <property type="match status" value="6"/>
</dbReference>
<keyword evidence="1" id="KW-0677">Repeat</keyword>
<dbReference type="PANTHER" id="PTHR44858">
    <property type="entry name" value="TETRATRICOPEPTIDE REPEAT PROTEIN 6"/>
    <property type="match status" value="1"/>
</dbReference>
<keyword evidence="6" id="KW-1185">Reference proteome</keyword>
<dbReference type="SUPFAM" id="SSF48452">
    <property type="entry name" value="TPR-like"/>
    <property type="match status" value="2"/>
</dbReference>
<protein>
    <submittedName>
        <fullName evidence="5">Tetratricopeptide repeat protein</fullName>
    </submittedName>
</protein>
<reference evidence="5" key="2">
    <citation type="submission" date="2013-09" db="EMBL/GenBank/DDBJ databases">
        <title>Draft genome sequence of Alistipes putredinis (DSM 17216).</title>
        <authorList>
            <person name="Sudarsanam P."/>
            <person name="Ley R."/>
            <person name="Guruge J."/>
            <person name="Turnbaugh P.J."/>
            <person name="Mahowald M."/>
            <person name="Liep D."/>
            <person name="Gordon J."/>
        </authorList>
    </citation>
    <scope>NUCLEOTIDE SEQUENCE</scope>
    <source>
        <strain evidence="5">DSM 17216</strain>
    </source>
</reference>
<dbReference type="Gene3D" id="1.25.40.10">
    <property type="entry name" value="Tetratricopeptide repeat domain"/>
    <property type="match status" value="4"/>
</dbReference>
<dbReference type="SMART" id="SM00028">
    <property type="entry name" value="TPR"/>
    <property type="match status" value="11"/>
</dbReference>
<evidence type="ECO:0000313" key="6">
    <source>
        <dbReference type="Proteomes" id="UP000005819"/>
    </source>
</evidence>
<feature type="repeat" description="TPR" evidence="3">
    <location>
        <begin position="97"/>
        <end position="130"/>
    </location>
</feature>
<keyword evidence="4" id="KW-0732">Signal</keyword>
<feature type="repeat" description="TPR" evidence="3">
    <location>
        <begin position="131"/>
        <end position="164"/>
    </location>
</feature>
<dbReference type="Pfam" id="PF00515">
    <property type="entry name" value="TPR_1"/>
    <property type="match status" value="1"/>
</dbReference>
<reference evidence="5" key="1">
    <citation type="submission" date="2007-10" db="EMBL/GenBank/DDBJ databases">
        <authorList>
            <person name="Fulton L."/>
            <person name="Clifton S."/>
            <person name="Fulton B."/>
            <person name="Xu J."/>
            <person name="Minx P."/>
            <person name="Pepin K.H."/>
            <person name="Johnson M."/>
            <person name="Thiruvilangam P."/>
            <person name="Bhonagiri V."/>
            <person name="Nash W.E."/>
            <person name="Mardis E.R."/>
            <person name="Wilson R.K."/>
        </authorList>
    </citation>
    <scope>NUCLEOTIDE SEQUENCE [LARGE SCALE GENOMIC DNA]</scope>
    <source>
        <strain evidence="5">DSM 17216</strain>
    </source>
</reference>
<gene>
    <name evidence="5" type="ORF">ALIPUT_01771</name>
</gene>
<dbReference type="Pfam" id="PF13414">
    <property type="entry name" value="TPR_11"/>
    <property type="match status" value="1"/>
</dbReference>
<dbReference type="eggNOG" id="COG0457">
    <property type="taxonomic scope" value="Bacteria"/>
</dbReference>
<proteinExistence type="predicted"/>
<evidence type="ECO:0000256" key="4">
    <source>
        <dbReference type="SAM" id="SignalP"/>
    </source>
</evidence>
<sequence length="671" mass="77603">MALRKFILKIILLGTLLGNAAAADAQYNKDYFYWASRRCLMNREYQEAIRVLNILLRADPDAAEGYFLRGVAKFNLDDLLGADTDFSAAIVKNPVFTTAYIYRALTRTRMGNYDDALQDFREAIDLRPDLPDAYYSRGYTRLQNKQYEEAIEDFDKFIFQENKVADAYIGRGTAYLYLKDTVRALENFDQAIRTNRENPNGYYQRGTLLLQKEEYARAEADFDMSIRCDSAFLPPYFNRAVVYSNTNRPMQALADFDRVLQLDSTNSFTYFNRAILRTQIGDYNRALDDFDRVALYSPGNVQVYYLRAMLKTRLGDLEGAERDYTRAIELYPDFANAYLNRSALRYALHNPKAAKRDEEIAQRKIAEYKSHLKDSTYSIYADTTQRMDKLLAFDNQFTNNYFDRISEQPSLGRSNMRLLPLFRFTLMQPDTTRIEASNRYTLQRVKDFEKKLDNPYLVLSNRPTNIDADSLAMLDSRYTEILSQNPRDWLLQVQYAISQSLIRQFTNSVGTYSSAIADNAANPFLYFNRAVTRAEMIDFISGLDNPYQRISIDSDPANKLTNPHTRTYNYDEAIADLDKTLRLFPNFAEAYYNRGTLLALSGKLPEAFEDFSRAIELNPLFAEAFYNRGMTQIYMKDTRKGCLDLSKAGELGITSAYEILKRYTGEHTEAF</sequence>
<dbReference type="PANTHER" id="PTHR44858:SF1">
    <property type="entry name" value="UDP-N-ACETYLGLUCOSAMINE--PEPTIDE N-ACETYLGLUCOSAMINYLTRANSFERASE SPINDLY-RELATED"/>
    <property type="match status" value="1"/>
</dbReference>
<dbReference type="GO" id="GO:0009279">
    <property type="term" value="C:cell outer membrane"/>
    <property type="evidence" value="ECO:0007669"/>
    <property type="project" value="TreeGrafter"/>
</dbReference>
<feature type="signal peptide" evidence="4">
    <location>
        <begin position="1"/>
        <end position="25"/>
    </location>
</feature>
<keyword evidence="2 3" id="KW-0802">TPR repeat</keyword>
<comment type="caution">
    <text evidence="5">The sequence shown here is derived from an EMBL/GenBank/DDBJ whole genome shotgun (WGS) entry which is preliminary data.</text>
</comment>
<name>B0MX35_9BACT</name>
<evidence type="ECO:0000256" key="2">
    <source>
        <dbReference type="ARBA" id="ARBA00022803"/>
    </source>
</evidence>
<feature type="chain" id="PRO_5002752250" evidence="4">
    <location>
        <begin position="26"/>
        <end position="671"/>
    </location>
</feature>
<dbReference type="InterPro" id="IPR050498">
    <property type="entry name" value="Ycf3"/>
</dbReference>
<evidence type="ECO:0000256" key="3">
    <source>
        <dbReference type="PROSITE-ProRule" id="PRU00339"/>
    </source>
</evidence>
<organism evidence="5 6">
    <name type="scientific">Alistipes putredinis DSM 17216</name>
    <dbReference type="NCBI Taxonomy" id="445970"/>
    <lineage>
        <taxon>Bacteria</taxon>
        <taxon>Pseudomonadati</taxon>
        <taxon>Bacteroidota</taxon>
        <taxon>Bacteroidia</taxon>
        <taxon>Bacteroidales</taxon>
        <taxon>Rikenellaceae</taxon>
        <taxon>Alistipes</taxon>
    </lineage>
</organism>
<feature type="repeat" description="TPR" evidence="3">
    <location>
        <begin position="588"/>
        <end position="621"/>
    </location>
</feature>
<feature type="repeat" description="TPR" evidence="3">
    <location>
        <begin position="267"/>
        <end position="300"/>
    </location>
</feature>
<dbReference type="Proteomes" id="UP000005819">
    <property type="component" value="Unassembled WGS sequence"/>
</dbReference>
<accession>B0MX35</accession>
<dbReference type="PROSITE" id="PS50293">
    <property type="entry name" value="TPR_REGION"/>
    <property type="match status" value="2"/>
</dbReference>
<evidence type="ECO:0000256" key="1">
    <source>
        <dbReference type="ARBA" id="ARBA00022737"/>
    </source>
</evidence>
<dbReference type="AlphaFoldDB" id="B0MX35"/>
<feature type="repeat" description="TPR" evidence="3">
    <location>
        <begin position="301"/>
        <end position="334"/>
    </location>
</feature>